<dbReference type="Proteomes" id="UP001296776">
    <property type="component" value="Unassembled WGS sequence"/>
</dbReference>
<name>A0AAJ0XAA0_9GAMM</name>
<reference evidence="1" key="2">
    <citation type="journal article" date="2020" name="Microorganisms">
        <title>Osmotic Adaptation and Compatible Solute Biosynthesis of Phototrophic Bacteria as Revealed from Genome Analyses.</title>
        <authorList>
            <person name="Imhoff J.F."/>
            <person name="Rahn T."/>
            <person name="Kunzel S."/>
            <person name="Keller A."/>
            <person name="Neulinger S.C."/>
        </authorList>
    </citation>
    <scope>NUCLEOTIDE SEQUENCE</scope>
    <source>
        <strain evidence="1">DSM 11080</strain>
    </source>
</reference>
<dbReference type="SUPFAM" id="SSF53098">
    <property type="entry name" value="Ribonuclease H-like"/>
    <property type="match status" value="1"/>
</dbReference>
<evidence type="ECO:0000313" key="1">
    <source>
        <dbReference type="EMBL" id="MBK1704587.1"/>
    </source>
</evidence>
<evidence type="ECO:0000313" key="2">
    <source>
        <dbReference type="Proteomes" id="UP001296776"/>
    </source>
</evidence>
<proteinExistence type="predicted"/>
<dbReference type="GO" id="GO:0003676">
    <property type="term" value="F:nucleic acid binding"/>
    <property type="evidence" value="ECO:0007669"/>
    <property type="project" value="InterPro"/>
</dbReference>
<dbReference type="EMBL" id="NRSJ01000012">
    <property type="protein sequence ID" value="MBK1704587.1"/>
    <property type="molecule type" value="Genomic_DNA"/>
</dbReference>
<organism evidence="1 2">
    <name type="scientific">Halochromatium glycolicum</name>
    <dbReference type="NCBI Taxonomy" id="85075"/>
    <lineage>
        <taxon>Bacteria</taxon>
        <taxon>Pseudomonadati</taxon>
        <taxon>Pseudomonadota</taxon>
        <taxon>Gammaproteobacteria</taxon>
        <taxon>Chromatiales</taxon>
        <taxon>Chromatiaceae</taxon>
        <taxon>Halochromatium</taxon>
    </lineage>
</organism>
<keyword evidence="2" id="KW-1185">Reference proteome</keyword>
<accession>A0AAJ0XAA0</accession>
<comment type="caution">
    <text evidence="1">The sequence shown here is derived from an EMBL/GenBank/DDBJ whole genome shotgun (WGS) entry which is preliminary data.</text>
</comment>
<protein>
    <recommendedName>
        <fullName evidence="3">Integrase core domain-containing protein</fullName>
    </recommendedName>
</protein>
<dbReference type="Gene3D" id="3.30.420.10">
    <property type="entry name" value="Ribonuclease H-like superfamily/Ribonuclease H"/>
    <property type="match status" value="1"/>
</dbReference>
<reference evidence="1" key="1">
    <citation type="submission" date="2017-08" db="EMBL/GenBank/DDBJ databases">
        <authorList>
            <person name="Imhoff J.F."/>
            <person name="Rahn T."/>
            <person name="Kuenzel S."/>
            <person name="Neulinger S.C."/>
        </authorList>
    </citation>
    <scope>NUCLEOTIDE SEQUENCE</scope>
    <source>
        <strain evidence="1">DSM 11080</strain>
    </source>
</reference>
<evidence type="ECO:0008006" key="3">
    <source>
        <dbReference type="Google" id="ProtNLM"/>
    </source>
</evidence>
<dbReference type="InterPro" id="IPR012337">
    <property type="entry name" value="RNaseH-like_sf"/>
</dbReference>
<dbReference type="InterPro" id="IPR036397">
    <property type="entry name" value="RNaseH_sf"/>
</dbReference>
<dbReference type="AlphaFoldDB" id="A0AAJ0XAA0"/>
<sequence length="142" mass="15367">MAPNRRPTRYGPMALSREVVGWEVFEAESAANASGMIRCEVPAEAVIDQPLVLHADNGSPFKGATLLATLRALKITPSSSRPRVSDDNAFSEALFRTCQYVPSYPVNGFEGLEAARRKAIAGKARTELRRMFVCLRGASPGA</sequence>
<gene>
    <name evidence="1" type="ORF">CKO40_08565</name>
</gene>